<comment type="similarity">
    <text evidence="2">Belongs to the aldolase class II family. AraD/FucA subfamily.</text>
</comment>
<dbReference type="Gene3D" id="3.40.225.10">
    <property type="entry name" value="Class II aldolase/adducin N-terminal domain"/>
    <property type="match status" value="1"/>
</dbReference>
<keyword evidence="13" id="KW-0614">Plasmid</keyword>
<gene>
    <name evidence="13" type="ORF">K9D25_23060</name>
</gene>
<dbReference type="GO" id="GO:0005829">
    <property type="term" value="C:cytosol"/>
    <property type="evidence" value="ECO:0007669"/>
    <property type="project" value="TreeGrafter"/>
</dbReference>
<dbReference type="GO" id="GO:0019323">
    <property type="term" value="P:pentose catabolic process"/>
    <property type="evidence" value="ECO:0007669"/>
    <property type="project" value="InterPro"/>
</dbReference>
<dbReference type="PANTHER" id="PTHR22789:SF0">
    <property type="entry name" value="3-OXO-TETRONATE 4-PHOSPHATE DECARBOXYLASE-RELATED"/>
    <property type="match status" value="1"/>
</dbReference>
<evidence type="ECO:0000256" key="5">
    <source>
        <dbReference type="ARBA" id="ARBA00023239"/>
    </source>
</evidence>
<evidence type="ECO:0000256" key="2">
    <source>
        <dbReference type="ARBA" id="ARBA00010037"/>
    </source>
</evidence>
<dbReference type="InterPro" id="IPR001303">
    <property type="entry name" value="Aldolase_II/adducin_N"/>
</dbReference>
<dbReference type="Proteomes" id="UP000831684">
    <property type="component" value="Plasmid pB"/>
</dbReference>
<dbReference type="PANTHER" id="PTHR22789">
    <property type="entry name" value="FUCULOSE PHOSPHATE ALDOLASE"/>
    <property type="match status" value="1"/>
</dbReference>
<evidence type="ECO:0000256" key="9">
    <source>
        <dbReference type="ARBA" id="ARBA00044803"/>
    </source>
</evidence>
<feature type="domain" description="Class II aldolase/adducin N-terminal" evidence="12">
    <location>
        <begin position="9"/>
        <end position="187"/>
    </location>
</feature>
<protein>
    <recommendedName>
        <fullName evidence="9">3-oxo-tetronate 4-phosphate decarboxylase</fullName>
        <ecNumber evidence="8">4.1.1.104</ecNumber>
    </recommendedName>
</protein>
<dbReference type="FunFam" id="3.40.225.10:FF:000008">
    <property type="entry name" value="Sugar aldolase"/>
    <property type="match status" value="1"/>
</dbReference>
<evidence type="ECO:0000256" key="8">
    <source>
        <dbReference type="ARBA" id="ARBA00044772"/>
    </source>
</evidence>
<evidence type="ECO:0000256" key="4">
    <source>
        <dbReference type="ARBA" id="ARBA00022833"/>
    </source>
</evidence>
<reference evidence="13" key="1">
    <citation type="submission" date="2021-09" db="EMBL/GenBank/DDBJ databases">
        <title>Network and meta-omics reveal the key degrader and cooperation patterns in an efficient 1,4-dioxane-degrading microbial community.</title>
        <authorList>
            <person name="Dai C."/>
        </authorList>
    </citation>
    <scope>NUCLEOTIDE SEQUENCE</scope>
    <source>
        <strain evidence="13">ZM13</strain>
        <plasmid evidence="13">pB</plasmid>
    </source>
</reference>
<geneLocation type="plasmid" evidence="13 14">
    <name>pB</name>
</geneLocation>
<dbReference type="EMBL" id="CP083241">
    <property type="protein sequence ID" value="UOK73536.1"/>
    <property type="molecule type" value="Genomic_DNA"/>
</dbReference>
<evidence type="ECO:0000313" key="13">
    <source>
        <dbReference type="EMBL" id="UOK73536.1"/>
    </source>
</evidence>
<proteinExistence type="inferred from homology"/>
<evidence type="ECO:0000259" key="12">
    <source>
        <dbReference type="SMART" id="SM01007"/>
    </source>
</evidence>
<evidence type="ECO:0000256" key="3">
    <source>
        <dbReference type="ARBA" id="ARBA00022723"/>
    </source>
</evidence>
<evidence type="ECO:0000313" key="14">
    <source>
        <dbReference type="Proteomes" id="UP000831684"/>
    </source>
</evidence>
<evidence type="ECO:0000256" key="1">
    <source>
        <dbReference type="ARBA" id="ARBA00001947"/>
    </source>
</evidence>
<sequence length="223" mass="24365">MSSETQLREEIAKHGKSLFDRGLTSGSTGNISVRTEDGWLMTPTGSSLGDLDPARISKLDADCRLVSGDPPTKEAFLHRAIYSERPKARAVVHLHSTHSVAVSCLCGIDQNDVLPALTPYYVMRVGKLPLIPYHPPGEETLAIEVANKARDHRAVLLANHGPVVAGTDLASAVYSTEELEETAKLYLMLQGQKTRTLTCEQVTELERRFPAGDLHPFEKLPLG</sequence>
<dbReference type="RefSeq" id="WP_244451155.1">
    <property type="nucleotide sequence ID" value="NZ_CP083241.1"/>
</dbReference>
<keyword evidence="3" id="KW-0479">Metal-binding</keyword>
<dbReference type="NCBIfam" id="NF006000">
    <property type="entry name" value="PRK08130.1"/>
    <property type="match status" value="1"/>
</dbReference>
<evidence type="ECO:0000256" key="7">
    <source>
        <dbReference type="ARBA" id="ARBA00044745"/>
    </source>
</evidence>
<keyword evidence="5 13" id="KW-0456">Lyase</keyword>
<dbReference type="SMART" id="SM01007">
    <property type="entry name" value="Aldolase_II"/>
    <property type="match status" value="1"/>
</dbReference>
<organism evidence="13 14">
    <name type="scientific">Ancylobacter polymorphus</name>
    <dbReference type="NCBI Taxonomy" id="223390"/>
    <lineage>
        <taxon>Bacteria</taxon>
        <taxon>Pseudomonadati</taxon>
        <taxon>Pseudomonadota</taxon>
        <taxon>Alphaproteobacteria</taxon>
        <taxon>Hyphomicrobiales</taxon>
        <taxon>Xanthobacteraceae</taxon>
        <taxon>Ancylobacter</taxon>
    </lineage>
</organism>
<dbReference type="SUPFAM" id="SSF53639">
    <property type="entry name" value="AraD/HMP-PK domain-like"/>
    <property type="match status" value="1"/>
</dbReference>
<dbReference type="GO" id="GO:0016832">
    <property type="term" value="F:aldehyde-lyase activity"/>
    <property type="evidence" value="ECO:0007669"/>
    <property type="project" value="InterPro"/>
</dbReference>
<accession>A0A9E7D8F0</accession>
<keyword evidence="4" id="KW-0862">Zinc</keyword>
<dbReference type="GO" id="GO:0046872">
    <property type="term" value="F:metal ion binding"/>
    <property type="evidence" value="ECO:0007669"/>
    <property type="project" value="UniProtKB-KW"/>
</dbReference>
<dbReference type="EC" id="4.1.1.104" evidence="8"/>
<evidence type="ECO:0000256" key="6">
    <source>
        <dbReference type="ARBA" id="ARBA00023277"/>
    </source>
</evidence>
<dbReference type="InterPro" id="IPR050013">
    <property type="entry name" value="OtnC"/>
</dbReference>
<comment type="catalytic activity">
    <reaction evidence="10">
        <text>3-dehydro-4-O-phospho-D-erythronate + H(+) = dihydroxyacetone phosphate + CO2</text>
        <dbReference type="Rhea" id="RHEA:52416"/>
        <dbReference type="ChEBI" id="CHEBI:15378"/>
        <dbReference type="ChEBI" id="CHEBI:16526"/>
        <dbReference type="ChEBI" id="CHEBI:57642"/>
        <dbReference type="ChEBI" id="CHEBI:136593"/>
        <dbReference type="EC" id="4.1.1.104"/>
    </reaction>
</comment>
<dbReference type="NCBIfam" id="NF043034">
    <property type="entry name" value="OxoTetrPhDc"/>
    <property type="match status" value="1"/>
</dbReference>
<dbReference type="InterPro" id="IPR050197">
    <property type="entry name" value="Aldolase_class_II_sugar_metab"/>
</dbReference>
<evidence type="ECO:0000256" key="10">
    <source>
        <dbReference type="ARBA" id="ARBA00047520"/>
    </source>
</evidence>
<dbReference type="KEGG" id="apol:K9D25_23060"/>
<name>A0A9E7D8F0_9HYPH</name>
<comment type="function">
    <text evidence="7">Catalyzes the decarboxylation of 3-oxo-tetronate 4-phosphate to dihydroxyacetone phosphate (DHAP) and CO(2).</text>
</comment>
<evidence type="ECO:0000256" key="11">
    <source>
        <dbReference type="ARBA" id="ARBA00048603"/>
    </source>
</evidence>
<comment type="cofactor">
    <cofactor evidence="1">
        <name>Zn(2+)</name>
        <dbReference type="ChEBI" id="CHEBI:29105"/>
    </cofactor>
</comment>
<keyword evidence="6" id="KW-0119">Carbohydrate metabolism</keyword>
<dbReference type="InterPro" id="IPR036409">
    <property type="entry name" value="Aldolase_II/adducin_N_sf"/>
</dbReference>
<dbReference type="AlphaFoldDB" id="A0A9E7D8F0"/>
<comment type="catalytic activity">
    <reaction evidence="11">
        <text>3-dehydro-4-O-phospho-L-erythronate + H(+) = dihydroxyacetone phosphate + CO2</text>
        <dbReference type="Rhea" id="RHEA:52404"/>
        <dbReference type="ChEBI" id="CHEBI:15378"/>
        <dbReference type="ChEBI" id="CHEBI:16526"/>
        <dbReference type="ChEBI" id="CHEBI:57642"/>
        <dbReference type="ChEBI" id="CHEBI:136592"/>
        <dbReference type="EC" id="4.1.1.104"/>
    </reaction>
</comment>
<dbReference type="Pfam" id="PF00596">
    <property type="entry name" value="Aldolase_II"/>
    <property type="match status" value="1"/>
</dbReference>